<dbReference type="HOGENOM" id="CLU_1569737_0_0_11"/>
<keyword evidence="3" id="KW-1185">Reference proteome</keyword>
<protein>
    <submittedName>
        <fullName evidence="2">Uncharacterized protein</fullName>
    </submittedName>
</protein>
<evidence type="ECO:0000256" key="1">
    <source>
        <dbReference type="SAM" id="MobiDB-lite"/>
    </source>
</evidence>
<organism evidence="2 3">
    <name type="scientific">Stackebrandtia nassauensis (strain DSM 44728 / CIP 108903 / NRRL B-16338 / NBRC 102104 / LLR-40K-21)</name>
    <dbReference type="NCBI Taxonomy" id="446470"/>
    <lineage>
        <taxon>Bacteria</taxon>
        <taxon>Bacillati</taxon>
        <taxon>Actinomycetota</taxon>
        <taxon>Actinomycetes</taxon>
        <taxon>Glycomycetales</taxon>
        <taxon>Glycomycetaceae</taxon>
        <taxon>Stackebrandtia</taxon>
    </lineage>
</organism>
<dbReference type="AlphaFoldDB" id="D3Q626"/>
<evidence type="ECO:0000313" key="2">
    <source>
        <dbReference type="EMBL" id="ADD42201.1"/>
    </source>
</evidence>
<sequence length="170" mass="18161">MLKTALANLVRRLSESGARLDPDDPRFDSRLAREALAVRAVDVPTVDGLVWVSMNADGTLAGVEVDLGAFYRGEDVMAAHIADAIKNGQRLIDEAIAIVVTRQRNERRHGQTGETATAEPPPDTVNVTLDGSGRLLDLTVKPGSFAVHTPDSFGAAVVEAHNRAKGQRAD</sequence>
<proteinExistence type="predicted"/>
<gene>
    <name evidence="2" type="ordered locus">Snas_2519</name>
</gene>
<dbReference type="KEGG" id="sna:Snas_2519"/>
<dbReference type="EMBL" id="CP001778">
    <property type="protein sequence ID" value="ADD42201.1"/>
    <property type="molecule type" value="Genomic_DNA"/>
</dbReference>
<dbReference type="Proteomes" id="UP000000844">
    <property type="component" value="Chromosome"/>
</dbReference>
<name>D3Q626_STANL</name>
<evidence type="ECO:0000313" key="3">
    <source>
        <dbReference type="Proteomes" id="UP000000844"/>
    </source>
</evidence>
<dbReference type="STRING" id="446470.Snas_2519"/>
<feature type="region of interest" description="Disordered" evidence="1">
    <location>
        <begin position="103"/>
        <end position="125"/>
    </location>
</feature>
<accession>D3Q626</accession>
<dbReference type="eggNOG" id="COG0718">
    <property type="taxonomic scope" value="Bacteria"/>
</dbReference>
<reference evidence="2 3" key="1">
    <citation type="journal article" date="2009" name="Stand. Genomic Sci.">
        <title>Complete genome sequence of Stackebrandtia nassauensis type strain (LLR-40K-21).</title>
        <authorList>
            <person name="Munk C."/>
            <person name="Lapidus A."/>
            <person name="Copeland A."/>
            <person name="Jando M."/>
            <person name="Mayilraj S."/>
            <person name="Glavina Del Rio T."/>
            <person name="Nolan M."/>
            <person name="Chen F."/>
            <person name="Lucas S."/>
            <person name="Tice H."/>
            <person name="Cheng J.F."/>
            <person name="Han C."/>
            <person name="Detter J.C."/>
            <person name="Bruce D."/>
            <person name="Goodwin L."/>
            <person name="Chain P."/>
            <person name="Pitluck S."/>
            <person name="Goker M."/>
            <person name="Ovchinikova G."/>
            <person name="Pati A."/>
            <person name="Ivanova N."/>
            <person name="Mavromatis K."/>
            <person name="Chen A."/>
            <person name="Palaniappan K."/>
            <person name="Land M."/>
            <person name="Hauser L."/>
            <person name="Chang Y.J."/>
            <person name="Jeffries C.D."/>
            <person name="Bristow J."/>
            <person name="Eisen J.A."/>
            <person name="Markowitz V."/>
            <person name="Hugenholtz P."/>
            <person name="Kyrpides N.C."/>
            <person name="Klenk H.P."/>
        </authorList>
    </citation>
    <scope>NUCLEOTIDE SEQUENCE [LARGE SCALE GENOMIC DNA]</scope>
    <source>
        <strain evidence="3">DSM 44728 / CIP 108903 / NRRL B-16338 / NBRC 102104 / LLR-40K-21</strain>
    </source>
</reference>